<keyword evidence="5" id="KW-0333">Golgi apparatus</keyword>
<evidence type="ECO:0000256" key="1">
    <source>
        <dbReference type="ARBA" id="ARBA00004323"/>
    </source>
</evidence>
<dbReference type="Gene3D" id="3.40.50.300">
    <property type="entry name" value="P-loop containing nucleotide triphosphate hydrolases"/>
    <property type="match status" value="1"/>
</dbReference>
<keyword evidence="9" id="KW-1185">Reference proteome</keyword>
<evidence type="ECO:0000256" key="2">
    <source>
        <dbReference type="ARBA" id="ARBA00022679"/>
    </source>
</evidence>
<dbReference type="InterPro" id="IPR005331">
    <property type="entry name" value="Sulfotransferase"/>
</dbReference>
<dbReference type="RefSeq" id="WP_023067649.1">
    <property type="nucleotide sequence ID" value="NZ_AUZM01000042.1"/>
</dbReference>
<comment type="caution">
    <text evidence="8">The sequence shown here is derived from an EMBL/GenBank/DDBJ whole genome shotgun (WGS) entry which is preliminary data.</text>
</comment>
<evidence type="ECO:0000256" key="7">
    <source>
        <dbReference type="ARBA" id="ARBA00023180"/>
    </source>
</evidence>
<dbReference type="AlphaFoldDB" id="U7QFQ9"/>
<evidence type="ECO:0000256" key="4">
    <source>
        <dbReference type="ARBA" id="ARBA00022989"/>
    </source>
</evidence>
<keyword evidence="4" id="KW-1133">Transmembrane helix</keyword>
<dbReference type="GO" id="GO:0016020">
    <property type="term" value="C:membrane"/>
    <property type="evidence" value="ECO:0007669"/>
    <property type="project" value="InterPro"/>
</dbReference>
<dbReference type="PATRIC" id="fig|1348334.3.peg.3781"/>
<evidence type="ECO:0000256" key="6">
    <source>
        <dbReference type="ARBA" id="ARBA00023136"/>
    </source>
</evidence>
<dbReference type="PANTHER" id="PTHR12137">
    <property type="entry name" value="CARBOHYDRATE SULFOTRANSFERASE"/>
    <property type="match status" value="1"/>
</dbReference>
<reference evidence="8 9" key="1">
    <citation type="journal article" date="2013" name="Front. Microbiol.">
        <title>Comparative genomic analyses of the cyanobacterium, Lyngbya aestuarii BL J, a powerful hydrogen producer.</title>
        <authorList>
            <person name="Kothari A."/>
            <person name="Vaughn M."/>
            <person name="Garcia-Pichel F."/>
        </authorList>
    </citation>
    <scope>NUCLEOTIDE SEQUENCE [LARGE SCALE GENOMIC DNA]</scope>
    <source>
        <strain evidence="8 9">BL J</strain>
    </source>
</reference>
<dbReference type="PANTHER" id="PTHR12137:SF54">
    <property type="entry name" value="CARBOHYDRATE SULFOTRANSFERASE"/>
    <property type="match status" value="1"/>
</dbReference>
<organism evidence="8 9">
    <name type="scientific">Lyngbya aestuarii BL J</name>
    <dbReference type="NCBI Taxonomy" id="1348334"/>
    <lineage>
        <taxon>Bacteria</taxon>
        <taxon>Bacillati</taxon>
        <taxon>Cyanobacteriota</taxon>
        <taxon>Cyanophyceae</taxon>
        <taxon>Oscillatoriophycideae</taxon>
        <taxon>Oscillatoriales</taxon>
        <taxon>Microcoleaceae</taxon>
        <taxon>Lyngbya</taxon>
    </lineage>
</organism>
<evidence type="ECO:0000256" key="3">
    <source>
        <dbReference type="ARBA" id="ARBA00022692"/>
    </source>
</evidence>
<dbReference type="Pfam" id="PF03567">
    <property type="entry name" value="Sulfotransfer_2"/>
    <property type="match status" value="1"/>
</dbReference>
<evidence type="ECO:0000313" key="9">
    <source>
        <dbReference type="Proteomes" id="UP000017127"/>
    </source>
</evidence>
<gene>
    <name evidence="8" type="ORF">M595_3910</name>
</gene>
<dbReference type="InterPro" id="IPR027417">
    <property type="entry name" value="P-loop_NTPase"/>
</dbReference>
<keyword evidence="3" id="KW-0812">Transmembrane</keyword>
<keyword evidence="7" id="KW-0325">Glycoprotein</keyword>
<accession>U7QFQ9</accession>
<sequence>MISYKHKCIFVHIPKTGGTSLENIIWPRAKDRTESNLWMGFISGFHNKYQTGGLQHLLSTQIRQEVGDQVFNSFFKFTVVRNPWDKAISQFLYMKKRKSLRDFMGMSEDDCFKQYLSLIQKKNHVQWEPQYKFVFDDQGCLLVDFIGKFENFEQDAYKILDQSGVKTKILGIRVKKIPHTNKSNRLHYTEYYDTESREIVQNLYQKDIEIFNYTF</sequence>
<protein>
    <submittedName>
        <fullName evidence="8">Sulfotransferase family protein</fullName>
    </submittedName>
</protein>
<evidence type="ECO:0000313" key="8">
    <source>
        <dbReference type="EMBL" id="ERT06112.1"/>
    </source>
</evidence>
<proteinExistence type="predicted"/>
<dbReference type="GO" id="GO:0008146">
    <property type="term" value="F:sulfotransferase activity"/>
    <property type="evidence" value="ECO:0007669"/>
    <property type="project" value="InterPro"/>
</dbReference>
<keyword evidence="2 8" id="KW-0808">Transferase</keyword>
<dbReference type="Proteomes" id="UP000017127">
    <property type="component" value="Unassembled WGS sequence"/>
</dbReference>
<dbReference type="InterPro" id="IPR018011">
    <property type="entry name" value="Carb_sulfotrans_8-10"/>
</dbReference>
<dbReference type="EMBL" id="AUZM01000042">
    <property type="protein sequence ID" value="ERT06112.1"/>
    <property type="molecule type" value="Genomic_DNA"/>
</dbReference>
<comment type="subcellular location">
    <subcellularLocation>
        <location evidence="1">Golgi apparatus membrane</location>
        <topology evidence="1">Single-pass type II membrane protein</topology>
    </subcellularLocation>
</comment>
<dbReference type="SUPFAM" id="SSF52540">
    <property type="entry name" value="P-loop containing nucleoside triphosphate hydrolases"/>
    <property type="match status" value="1"/>
</dbReference>
<name>U7QFQ9_9CYAN</name>
<dbReference type="GO" id="GO:0016051">
    <property type="term" value="P:carbohydrate biosynthetic process"/>
    <property type="evidence" value="ECO:0007669"/>
    <property type="project" value="InterPro"/>
</dbReference>
<dbReference type="OrthoDB" id="288532at2"/>
<keyword evidence="6" id="KW-0472">Membrane</keyword>
<evidence type="ECO:0000256" key="5">
    <source>
        <dbReference type="ARBA" id="ARBA00023034"/>
    </source>
</evidence>